<protein>
    <submittedName>
        <fullName evidence="3">Alpha/beta hydrolase</fullName>
    </submittedName>
</protein>
<gene>
    <name evidence="2" type="ORF">C1876_01560</name>
    <name evidence="3" type="ORF">DMP09_00080</name>
</gene>
<dbReference type="SUPFAM" id="SSF53474">
    <property type="entry name" value="alpha/beta-Hydrolases"/>
    <property type="match status" value="1"/>
</dbReference>
<dbReference type="AlphaFoldDB" id="A0A3N0J293"/>
<evidence type="ECO:0000313" key="5">
    <source>
        <dbReference type="Proteomes" id="UP000270112"/>
    </source>
</evidence>
<evidence type="ECO:0000313" key="2">
    <source>
        <dbReference type="EMBL" id="RDB71464.1"/>
    </source>
</evidence>
<evidence type="ECO:0000259" key="1">
    <source>
        <dbReference type="Pfam" id="PF12697"/>
    </source>
</evidence>
<keyword evidence="3" id="KW-0378">Hydrolase</keyword>
<organism evidence="3 5">
    <name type="scientific">Eggerthella sinensis</name>
    <dbReference type="NCBI Taxonomy" id="242230"/>
    <lineage>
        <taxon>Bacteria</taxon>
        <taxon>Bacillati</taxon>
        <taxon>Actinomycetota</taxon>
        <taxon>Coriobacteriia</taxon>
        <taxon>Eggerthellales</taxon>
        <taxon>Eggerthellaceae</taxon>
        <taxon>Eggerthella</taxon>
    </lineage>
</organism>
<feature type="domain" description="AB hydrolase-1" evidence="1">
    <location>
        <begin position="65"/>
        <end position="341"/>
    </location>
</feature>
<dbReference type="OrthoDB" id="4222986at2"/>
<proteinExistence type="predicted"/>
<dbReference type="PANTHER" id="PTHR43798">
    <property type="entry name" value="MONOACYLGLYCEROL LIPASE"/>
    <property type="match status" value="1"/>
</dbReference>
<dbReference type="PANTHER" id="PTHR43798:SF33">
    <property type="entry name" value="HYDROLASE, PUTATIVE (AFU_ORTHOLOGUE AFUA_2G14860)-RELATED"/>
    <property type="match status" value="1"/>
</dbReference>
<dbReference type="Pfam" id="PF12697">
    <property type="entry name" value="Abhydrolase_6"/>
    <property type="match status" value="1"/>
</dbReference>
<comment type="caution">
    <text evidence="3">The sequence shown here is derived from an EMBL/GenBank/DDBJ whole genome shotgun (WGS) entry which is preliminary data.</text>
</comment>
<dbReference type="Gene3D" id="3.40.50.1820">
    <property type="entry name" value="alpha/beta hydrolase"/>
    <property type="match status" value="1"/>
</dbReference>
<dbReference type="InterPro" id="IPR000073">
    <property type="entry name" value="AB_hydrolase_1"/>
</dbReference>
<name>A0A3N0J293_9ACTN</name>
<evidence type="ECO:0000313" key="4">
    <source>
        <dbReference type="Proteomes" id="UP000253817"/>
    </source>
</evidence>
<reference evidence="2 4" key="1">
    <citation type="journal article" date="2018" name="Elife">
        <title>Discovery and characterization of a prevalent human gut bacterial enzyme sufficient for the inactivation of a family of plant toxins.</title>
        <authorList>
            <person name="Koppel N."/>
            <person name="Bisanz J.E."/>
            <person name="Pandelia M.E."/>
            <person name="Turnbaugh P.J."/>
            <person name="Balskus E.P."/>
        </authorList>
    </citation>
    <scope>NUCLEOTIDE SEQUENCE [LARGE SCALE GENOMIC DNA]</scope>
    <source>
        <strain evidence="2 4">DSM 16107</strain>
    </source>
</reference>
<evidence type="ECO:0000313" key="3">
    <source>
        <dbReference type="EMBL" id="RNM43329.1"/>
    </source>
</evidence>
<dbReference type="InterPro" id="IPR050266">
    <property type="entry name" value="AB_hydrolase_sf"/>
</dbReference>
<dbReference type="EMBL" id="QICC01000001">
    <property type="protein sequence ID" value="RNM43329.1"/>
    <property type="molecule type" value="Genomic_DNA"/>
</dbReference>
<dbReference type="GO" id="GO:0016787">
    <property type="term" value="F:hydrolase activity"/>
    <property type="evidence" value="ECO:0007669"/>
    <property type="project" value="UniProtKB-KW"/>
</dbReference>
<dbReference type="Proteomes" id="UP000270112">
    <property type="component" value="Unassembled WGS sequence"/>
</dbReference>
<dbReference type="Proteomes" id="UP000253817">
    <property type="component" value="Unassembled WGS sequence"/>
</dbReference>
<reference evidence="3" key="3">
    <citation type="journal article" date="2019" name="Microbiol. Resour. Announc.">
        <title>Draft Genome Sequences of Type Strains of Gordonibacter faecihominis, Paraeggerthella hongkongensis, Parvibacter caecicola,Slackia equolifaciens, Slackia faecicanis, and Slackia isoflavoniconvertens.</title>
        <authorList>
            <person name="Danylec N."/>
            <person name="Stoll D.A."/>
            <person name="Dotsch A."/>
            <person name="Huch M."/>
        </authorList>
    </citation>
    <scope>NUCLEOTIDE SEQUENCE</scope>
    <source>
        <strain evidence="3">DSM 16107</strain>
    </source>
</reference>
<reference evidence="5" key="2">
    <citation type="submission" date="2018-05" db="EMBL/GenBank/DDBJ databases">
        <title>Genome Sequencing of selected type strains of the family Eggerthellaceae.</title>
        <authorList>
            <person name="Danylec N."/>
            <person name="Stoll D.A."/>
            <person name="Doetsch A."/>
            <person name="Huch M."/>
        </authorList>
    </citation>
    <scope>NUCLEOTIDE SEQUENCE [LARGE SCALE GENOMIC DNA]</scope>
    <source>
        <strain evidence="5">DSM 16107</strain>
    </source>
</reference>
<accession>A0A3N0J293</accession>
<dbReference type="InterPro" id="IPR029058">
    <property type="entry name" value="AB_hydrolase_fold"/>
</dbReference>
<keyword evidence="4" id="KW-1185">Reference proteome</keyword>
<dbReference type="GO" id="GO:0016020">
    <property type="term" value="C:membrane"/>
    <property type="evidence" value="ECO:0007669"/>
    <property type="project" value="TreeGrafter"/>
</dbReference>
<sequence length="346" mass="37747">MIVGIVLVAVLVAAGVALAVYVDNNRHGEERDNAKAQAAGFVERQVAIGGATVNYGEGPDNGPALLLVHGQGMQWEDYARVLPDLAKRYHVFAVDCFGHGESTHDPARYSLTAQGDALKAFAAQVVGGPYAVSGHSSGGIIAAWLAANDAERVTACLLEDPPFFRVTPAEMQAAPGSFVWKDGFEVTHAFLNQDEVDDYAVFYAQHSYLFGLFGGLQPKIAEWTAAERAANPDGHVALTWVPHDWVRGMYFFDDFDPRFSEAFYTGAFFEGVDQADILSRIQCPTIYLKVETRYGDDGLLYAANSDEDAARVQQLVPDCETERIEGGHDVHYEHPKEFAAALNRIA</sequence>
<dbReference type="EMBL" id="PPTT01000002">
    <property type="protein sequence ID" value="RDB71464.1"/>
    <property type="molecule type" value="Genomic_DNA"/>
</dbReference>